<dbReference type="InterPro" id="IPR007329">
    <property type="entry name" value="FMN-bd"/>
</dbReference>
<dbReference type="NCBIfam" id="NF003749">
    <property type="entry name" value="PRK05346.1-5"/>
    <property type="match status" value="1"/>
</dbReference>
<dbReference type="RefSeq" id="WP_200241734.1">
    <property type="nucleotide sequence ID" value="NZ_NRRV01000081.1"/>
</dbReference>
<evidence type="ECO:0000256" key="8">
    <source>
        <dbReference type="ARBA" id="ARBA00022967"/>
    </source>
</evidence>
<gene>
    <name evidence="16" type="primary">nqrC</name>
    <name evidence="19" type="ORF">CKO31_21910</name>
</gene>
<dbReference type="Pfam" id="PF04205">
    <property type="entry name" value="FMN_bind"/>
    <property type="match status" value="1"/>
</dbReference>
<dbReference type="SMART" id="SM00900">
    <property type="entry name" value="FMN_bind"/>
    <property type="match status" value="1"/>
</dbReference>
<dbReference type="NCBIfam" id="TIGR01938">
    <property type="entry name" value="nqrC"/>
    <property type="match status" value="1"/>
</dbReference>
<keyword evidence="8 16" id="KW-1278">Translocase</keyword>
<dbReference type="PIRSF" id="PIRSF009437">
    <property type="entry name" value="NQR-1_subunit_C"/>
    <property type="match status" value="1"/>
</dbReference>
<keyword evidence="20" id="KW-1185">Reference proteome</keyword>
<evidence type="ECO:0000256" key="6">
    <source>
        <dbReference type="ARBA" id="ARBA00022643"/>
    </source>
</evidence>
<dbReference type="PANTHER" id="PTHR37838:SF1">
    <property type="entry name" value="NA(+)-TRANSLOCATING NADH-QUINONE REDUCTASE SUBUNIT C"/>
    <property type="match status" value="1"/>
</dbReference>
<comment type="subunit">
    <text evidence="16 17">Composed of six subunits; NqrA, NqrB, NqrC, NqrD, NqrE and NqrF.</text>
</comment>
<comment type="function">
    <text evidence="16">NQR complex catalyzes the reduction of ubiquinone-1 to ubiquinol by two successive reactions, coupled with the transport of Na(+) ions from the cytoplasm to the periplasm. NqrA to NqrE are probably involved in the second step, the conversion of ubisemiquinone to ubiquinol.</text>
</comment>
<keyword evidence="1 16" id="KW-0813">Transport</keyword>
<evidence type="ECO:0000256" key="12">
    <source>
        <dbReference type="ARBA" id="ARBA00023065"/>
    </source>
</evidence>
<dbReference type="InterPro" id="IPR010204">
    <property type="entry name" value="NqrC"/>
</dbReference>
<feature type="domain" description="FMN-binding" evidence="18">
    <location>
        <begin position="153"/>
        <end position="254"/>
    </location>
</feature>
<evidence type="ECO:0000256" key="5">
    <source>
        <dbReference type="ARBA" id="ARBA00022630"/>
    </source>
</evidence>
<proteinExistence type="inferred from homology"/>
<keyword evidence="9 16" id="KW-1133">Transmembrane helix</keyword>
<keyword evidence="11 16" id="KW-0915">Sodium</keyword>
<keyword evidence="2 16" id="KW-1003">Cell membrane</keyword>
<comment type="catalytic activity">
    <reaction evidence="16 17">
        <text>a ubiquinone + n Na(+)(in) + NADH + H(+) = a ubiquinol + n Na(+)(out) + NAD(+)</text>
        <dbReference type="Rhea" id="RHEA:47748"/>
        <dbReference type="Rhea" id="RHEA-COMP:9565"/>
        <dbReference type="Rhea" id="RHEA-COMP:9566"/>
        <dbReference type="ChEBI" id="CHEBI:15378"/>
        <dbReference type="ChEBI" id="CHEBI:16389"/>
        <dbReference type="ChEBI" id="CHEBI:17976"/>
        <dbReference type="ChEBI" id="CHEBI:29101"/>
        <dbReference type="ChEBI" id="CHEBI:57540"/>
        <dbReference type="ChEBI" id="CHEBI:57945"/>
        <dbReference type="EC" id="7.2.1.1"/>
    </reaction>
</comment>
<comment type="cofactor">
    <cofactor evidence="16 17">
        <name>FMN</name>
        <dbReference type="ChEBI" id="CHEBI:58210"/>
    </cofactor>
</comment>
<dbReference type="HAMAP" id="MF_00427">
    <property type="entry name" value="NqrC"/>
    <property type="match status" value="1"/>
</dbReference>
<organism evidence="19 20">
    <name type="scientific">Thiohalocapsa halophila</name>
    <dbReference type="NCBI Taxonomy" id="69359"/>
    <lineage>
        <taxon>Bacteria</taxon>
        <taxon>Pseudomonadati</taxon>
        <taxon>Pseudomonadota</taxon>
        <taxon>Gammaproteobacteria</taxon>
        <taxon>Chromatiales</taxon>
        <taxon>Chromatiaceae</taxon>
        <taxon>Thiohalocapsa</taxon>
    </lineage>
</organism>
<dbReference type="EMBL" id="NRRV01000081">
    <property type="protein sequence ID" value="MBK1633359.1"/>
    <property type="molecule type" value="Genomic_DNA"/>
</dbReference>
<keyword evidence="6 16" id="KW-0288">FMN</keyword>
<evidence type="ECO:0000256" key="9">
    <source>
        <dbReference type="ARBA" id="ARBA00022989"/>
    </source>
</evidence>
<keyword evidence="15 16" id="KW-0739">Sodium transport</keyword>
<keyword evidence="7 16" id="KW-0812">Transmembrane</keyword>
<evidence type="ECO:0000256" key="14">
    <source>
        <dbReference type="ARBA" id="ARBA00023136"/>
    </source>
</evidence>
<evidence type="ECO:0000256" key="15">
    <source>
        <dbReference type="ARBA" id="ARBA00023201"/>
    </source>
</evidence>
<evidence type="ECO:0000256" key="2">
    <source>
        <dbReference type="ARBA" id="ARBA00022475"/>
    </source>
</evidence>
<evidence type="ECO:0000256" key="7">
    <source>
        <dbReference type="ARBA" id="ARBA00022692"/>
    </source>
</evidence>
<evidence type="ECO:0000256" key="13">
    <source>
        <dbReference type="ARBA" id="ARBA00023075"/>
    </source>
</evidence>
<evidence type="ECO:0000256" key="4">
    <source>
        <dbReference type="ARBA" id="ARBA00022553"/>
    </source>
</evidence>
<evidence type="ECO:0000256" key="16">
    <source>
        <dbReference type="HAMAP-Rule" id="MF_00427"/>
    </source>
</evidence>
<protein>
    <recommendedName>
        <fullName evidence="16 17">Na(+)-translocating NADH-quinone reductase subunit C</fullName>
        <shortName evidence="16 17">Na(+)-NQR subunit C</shortName>
        <shortName evidence="16 17">Na(+)-translocating NQR subunit C</shortName>
        <ecNumber evidence="16 17">7.2.1.1</ecNumber>
    </recommendedName>
    <alternativeName>
        <fullName evidence="16 17">NQR complex subunit C</fullName>
    </alternativeName>
    <alternativeName>
        <fullName evidence="16 17">NQR-1 subunit C</fullName>
    </alternativeName>
</protein>
<keyword evidence="14 16" id="KW-0472">Membrane</keyword>
<feature type="modified residue" description="FMN phosphoryl threonine" evidence="16">
    <location>
        <position position="237"/>
    </location>
</feature>
<keyword evidence="3" id="KW-0997">Cell inner membrane</keyword>
<keyword evidence="5 16" id="KW-0285">Flavoprotein</keyword>
<name>A0ABS1CNE4_9GAMM</name>
<evidence type="ECO:0000259" key="18">
    <source>
        <dbReference type="SMART" id="SM00900"/>
    </source>
</evidence>
<evidence type="ECO:0000256" key="11">
    <source>
        <dbReference type="ARBA" id="ARBA00023053"/>
    </source>
</evidence>
<comment type="caution">
    <text evidence="19">The sequence shown here is derived from an EMBL/GenBank/DDBJ whole genome shotgun (WGS) entry which is preliminary data.</text>
</comment>
<keyword evidence="12 16" id="KW-0406">Ion transport</keyword>
<evidence type="ECO:0000256" key="17">
    <source>
        <dbReference type="PIRNR" id="PIRNR009437"/>
    </source>
</evidence>
<accession>A0ABS1CNE4</accession>
<keyword evidence="13 16" id="KW-0830">Ubiquinone</keyword>
<evidence type="ECO:0000256" key="10">
    <source>
        <dbReference type="ARBA" id="ARBA00023027"/>
    </source>
</evidence>
<evidence type="ECO:0000256" key="3">
    <source>
        <dbReference type="ARBA" id="ARBA00022519"/>
    </source>
</evidence>
<reference evidence="19 20" key="1">
    <citation type="journal article" date="2020" name="Microorganisms">
        <title>Osmotic Adaptation and Compatible Solute Biosynthesis of Phototrophic Bacteria as Revealed from Genome Analyses.</title>
        <authorList>
            <person name="Imhoff J.F."/>
            <person name="Rahn T."/>
            <person name="Kunzel S."/>
            <person name="Keller A."/>
            <person name="Neulinger S.C."/>
        </authorList>
    </citation>
    <scope>NUCLEOTIDE SEQUENCE [LARGE SCALE GENOMIC DNA]</scope>
    <source>
        <strain evidence="19 20">DSM 6210</strain>
    </source>
</reference>
<dbReference type="Proteomes" id="UP000748752">
    <property type="component" value="Unassembled WGS sequence"/>
</dbReference>
<keyword evidence="4 16" id="KW-0597">Phosphoprotein</keyword>
<keyword evidence="10 16" id="KW-0520">NAD</keyword>
<comment type="subcellular location">
    <subcellularLocation>
        <location evidence="16">Cell membrane</location>
        <topology evidence="16">Single-pass membrane protein</topology>
    </subcellularLocation>
</comment>
<evidence type="ECO:0000256" key="1">
    <source>
        <dbReference type="ARBA" id="ARBA00022448"/>
    </source>
</evidence>
<evidence type="ECO:0000313" key="20">
    <source>
        <dbReference type="Proteomes" id="UP000748752"/>
    </source>
</evidence>
<sequence>MSNAVLARLRAVFALPNDDPRKTLAVAVALCLACSVVVSATAVTLRPLQERNAALELKREVVKVAGLDDPGVSLSQAFEQIEPRLVDLETGELLADADASTYSYRDAAQDPDQSKALAQDPAGIRRRPDRMPVYLVRNDGALATIVLPVYGQGLWSTMHGLLALAPDGRTVKGLTFYEQRETAGLGSEVASPKWLGQWAGKTVIGPDGKPVIEVVKGSVDPKAPNAERKVDGLSGATLTSNGVENLMDFWLGEQGYGGFLARLGELGR</sequence>
<dbReference type="PANTHER" id="PTHR37838">
    <property type="entry name" value="NA(+)-TRANSLOCATING NADH-QUINONE REDUCTASE SUBUNIT C"/>
    <property type="match status" value="1"/>
</dbReference>
<comment type="similarity">
    <text evidence="16 17">Belongs to the NqrC family.</text>
</comment>
<dbReference type="EC" id="7.2.1.1" evidence="16 17"/>
<evidence type="ECO:0000313" key="19">
    <source>
        <dbReference type="EMBL" id="MBK1633359.1"/>
    </source>
</evidence>
<comment type="caution">
    <text evidence="16">Lacks conserved residue(s) required for the propagation of feature annotation.</text>
</comment>